<keyword evidence="3 7" id="KW-0378">Hydrolase</keyword>
<dbReference type="PANTHER" id="PTHR33516">
    <property type="entry name" value="LEXA REPRESSOR"/>
    <property type="match status" value="1"/>
</dbReference>
<keyword evidence="6" id="KW-0742">SOS response</keyword>
<dbReference type="SUPFAM" id="SSF47413">
    <property type="entry name" value="lambda repressor-like DNA-binding domains"/>
    <property type="match status" value="1"/>
</dbReference>
<dbReference type="SMART" id="SM00530">
    <property type="entry name" value="HTH_XRE"/>
    <property type="match status" value="1"/>
</dbReference>
<evidence type="ECO:0000256" key="5">
    <source>
        <dbReference type="ARBA" id="ARBA00023204"/>
    </source>
</evidence>
<dbReference type="GO" id="GO:0006281">
    <property type="term" value="P:DNA repair"/>
    <property type="evidence" value="ECO:0007669"/>
    <property type="project" value="UniProtKB-KW"/>
</dbReference>
<dbReference type="PROSITE" id="PS50943">
    <property type="entry name" value="HTH_CROC1"/>
    <property type="match status" value="1"/>
</dbReference>
<dbReference type="InterPro" id="IPR036286">
    <property type="entry name" value="LexA/Signal_pep-like_sf"/>
</dbReference>
<dbReference type="STRING" id="718252.FP2_06870"/>
<keyword evidence="2" id="KW-0227">DNA damage</keyword>
<dbReference type="KEGG" id="fpr:FP2_06870"/>
<dbReference type="InterPro" id="IPR001387">
    <property type="entry name" value="Cro/C1-type_HTH"/>
</dbReference>
<dbReference type="Gene3D" id="1.10.260.40">
    <property type="entry name" value="lambda repressor-like DNA-binding domains"/>
    <property type="match status" value="1"/>
</dbReference>
<dbReference type="GO" id="GO:0006355">
    <property type="term" value="P:regulation of DNA-templated transcription"/>
    <property type="evidence" value="ECO:0007669"/>
    <property type="project" value="InterPro"/>
</dbReference>
<dbReference type="GO" id="GO:0004252">
    <property type="term" value="F:serine-type endopeptidase activity"/>
    <property type="evidence" value="ECO:0007669"/>
    <property type="project" value="UniProtKB-EC"/>
</dbReference>
<dbReference type="Proteomes" id="UP000008804">
    <property type="component" value="Chromosome"/>
</dbReference>
<sequence length="208" mass="23198">MGNYLADRRKALGLTQKEIAELVDVSEATVSRWESGEIANMRRDRIAAYAKALKTTPSFIMTGDSADKELPAGATLYNAQNVAPLLGTVRAGMPMYAEENIEDYIPIRQTDGAKYFWLNIRGDSMNAAGMDEGDQILVREQPEVENGQLAVVMVNGNEATVKYFRREGDLVILTPKSFNPVHQPQIYDLKKMPVRIAGLVVECRKVFR</sequence>
<evidence type="ECO:0000256" key="1">
    <source>
        <dbReference type="ARBA" id="ARBA00007484"/>
    </source>
</evidence>
<evidence type="ECO:0000256" key="3">
    <source>
        <dbReference type="ARBA" id="ARBA00022801"/>
    </source>
</evidence>
<dbReference type="RefSeq" id="WP_015564042.1">
    <property type="nucleotide sequence ID" value="NC_021042.1"/>
</dbReference>
<evidence type="ECO:0000259" key="8">
    <source>
        <dbReference type="PROSITE" id="PS50943"/>
    </source>
</evidence>
<evidence type="ECO:0000256" key="6">
    <source>
        <dbReference type="ARBA" id="ARBA00023236"/>
    </source>
</evidence>
<evidence type="ECO:0000256" key="4">
    <source>
        <dbReference type="ARBA" id="ARBA00022813"/>
    </source>
</evidence>
<protein>
    <submittedName>
        <fullName evidence="9">SOS-response transcriptional repressors (RecA-mediated autopeptidases)</fullName>
        <ecNumber evidence="9">3.4.21.88</ecNumber>
    </submittedName>
</protein>
<dbReference type="InterPro" id="IPR039418">
    <property type="entry name" value="LexA-like"/>
</dbReference>
<dbReference type="InterPro" id="IPR006197">
    <property type="entry name" value="Peptidase_S24_LexA"/>
</dbReference>
<organism evidence="9 10">
    <name type="scientific">Faecalibacterium prausnitzii L2-6</name>
    <dbReference type="NCBI Taxonomy" id="718252"/>
    <lineage>
        <taxon>Bacteria</taxon>
        <taxon>Bacillati</taxon>
        <taxon>Bacillota</taxon>
        <taxon>Clostridia</taxon>
        <taxon>Eubacteriales</taxon>
        <taxon>Oscillospiraceae</taxon>
        <taxon>Faecalibacterium</taxon>
    </lineage>
</organism>
<dbReference type="Pfam" id="PF01381">
    <property type="entry name" value="HTH_3"/>
    <property type="match status" value="1"/>
</dbReference>
<dbReference type="InterPro" id="IPR015927">
    <property type="entry name" value="Peptidase_S24_S26A/B/C"/>
</dbReference>
<proteinExistence type="inferred from homology"/>
<evidence type="ECO:0000313" key="9">
    <source>
        <dbReference type="EMBL" id="CBK98303.1"/>
    </source>
</evidence>
<dbReference type="InterPro" id="IPR050077">
    <property type="entry name" value="LexA_repressor"/>
</dbReference>
<name>D4K460_9FIRM</name>
<dbReference type="GO" id="GO:0009432">
    <property type="term" value="P:SOS response"/>
    <property type="evidence" value="ECO:0007669"/>
    <property type="project" value="UniProtKB-KW"/>
</dbReference>
<dbReference type="MEROPS" id="S24.001"/>
<dbReference type="PANTHER" id="PTHR33516:SF2">
    <property type="entry name" value="LEXA REPRESSOR-RELATED"/>
    <property type="match status" value="1"/>
</dbReference>
<gene>
    <name evidence="9" type="ORF">FP2_06870</name>
</gene>
<keyword evidence="10" id="KW-1185">Reference proteome</keyword>
<evidence type="ECO:0000256" key="7">
    <source>
        <dbReference type="RuleBase" id="RU003991"/>
    </source>
</evidence>
<evidence type="ECO:0000256" key="2">
    <source>
        <dbReference type="ARBA" id="ARBA00022763"/>
    </source>
</evidence>
<dbReference type="EMBL" id="FP929045">
    <property type="protein sequence ID" value="CBK98303.1"/>
    <property type="molecule type" value="Genomic_DNA"/>
</dbReference>
<dbReference type="Gene3D" id="2.10.109.10">
    <property type="entry name" value="Umud Fragment, subunit A"/>
    <property type="match status" value="1"/>
</dbReference>
<dbReference type="CDD" id="cd00093">
    <property type="entry name" value="HTH_XRE"/>
    <property type="match status" value="1"/>
</dbReference>
<dbReference type="AlphaFoldDB" id="D4K460"/>
<dbReference type="InterPro" id="IPR010982">
    <property type="entry name" value="Lambda_DNA-bd_dom_sf"/>
</dbReference>
<keyword evidence="5" id="KW-0234">DNA repair</keyword>
<dbReference type="GO" id="GO:0003677">
    <property type="term" value="F:DNA binding"/>
    <property type="evidence" value="ECO:0007669"/>
    <property type="project" value="InterPro"/>
</dbReference>
<dbReference type="eggNOG" id="COG1974">
    <property type="taxonomic scope" value="Bacteria"/>
</dbReference>
<dbReference type="EC" id="3.4.21.88" evidence="9"/>
<dbReference type="SUPFAM" id="SSF51306">
    <property type="entry name" value="LexA/Signal peptidase"/>
    <property type="match status" value="1"/>
</dbReference>
<comment type="similarity">
    <text evidence="1 7">Belongs to the peptidase S24 family.</text>
</comment>
<reference evidence="9 10" key="1">
    <citation type="submission" date="2010-03" db="EMBL/GenBank/DDBJ databases">
        <title>The genome sequence of Faecalibacterium prausnitzii L2/6.</title>
        <authorList>
            <consortium name="metaHIT consortium -- http://www.metahit.eu/"/>
            <person name="Pajon A."/>
            <person name="Turner K."/>
            <person name="Parkhill J."/>
            <person name="Duncan S."/>
            <person name="Flint H."/>
        </authorList>
    </citation>
    <scope>NUCLEOTIDE SEQUENCE [LARGE SCALE GENOMIC DNA]</scope>
    <source>
        <strain evidence="10">L2-6</strain>
    </source>
</reference>
<dbReference type="PRINTS" id="PR00726">
    <property type="entry name" value="LEXASERPTASE"/>
</dbReference>
<reference evidence="9 10" key="2">
    <citation type="submission" date="2010-03" db="EMBL/GenBank/DDBJ databases">
        <authorList>
            <person name="Pajon A."/>
        </authorList>
    </citation>
    <scope>NUCLEOTIDE SEQUENCE [LARGE SCALE GENOMIC DNA]</scope>
    <source>
        <strain evidence="10">L2-6</strain>
    </source>
</reference>
<dbReference type="Pfam" id="PF00717">
    <property type="entry name" value="Peptidase_S24"/>
    <property type="match status" value="1"/>
</dbReference>
<dbReference type="CDD" id="cd06529">
    <property type="entry name" value="S24_LexA-like"/>
    <property type="match status" value="1"/>
</dbReference>
<accession>D4K460</accession>
<evidence type="ECO:0000313" key="10">
    <source>
        <dbReference type="Proteomes" id="UP000008804"/>
    </source>
</evidence>
<keyword evidence="4 7" id="KW-0068">Autocatalytic cleavage</keyword>
<dbReference type="BioCyc" id="FPRA718252:G1375-581-MONOMER"/>
<dbReference type="PATRIC" id="fig|718252.3.peg.1982"/>
<dbReference type="HOGENOM" id="CLU_066192_1_1_9"/>
<feature type="domain" description="HTH cro/C1-type" evidence="8">
    <location>
        <begin position="5"/>
        <end position="60"/>
    </location>
</feature>